<accession>A0A330LVL9</accession>
<evidence type="ECO:0000313" key="4">
    <source>
        <dbReference type="Proteomes" id="UP000250163"/>
    </source>
</evidence>
<organism evidence="3 4">
    <name type="scientific">Moritella yayanosii</name>
    <dbReference type="NCBI Taxonomy" id="69539"/>
    <lineage>
        <taxon>Bacteria</taxon>
        <taxon>Pseudomonadati</taxon>
        <taxon>Pseudomonadota</taxon>
        <taxon>Gammaproteobacteria</taxon>
        <taxon>Alteromonadales</taxon>
        <taxon>Moritellaceae</taxon>
        <taxon>Moritella</taxon>
    </lineage>
</organism>
<sequence>MKKTINYLIGLLMLVLIQACSSTAEHQSQANIKDPAIFGHYTYGHEVNSFRPCRTKQDFWVIGSNDILELMAKKYSALATKPYDEVFVEITGDVESKASDGFAMDYDGQIRVTKLVLMKKKHATDCE</sequence>
<keyword evidence="4" id="KW-1185">Reference proteome</keyword>
<reference evidence="4" key="1">
    <citation type="submission" date="2018-05" db="EMBL/GenBank/DDBJ databases">
        <authorList>
            <person name="Cea G.-C."/>
            <person name="William W."/>
        </authorList>
    </citation>
    <scope>NUCLEOTIDE SEQUENCE [LARGE SCALE GENOMIC DNA]</scope>
    <source>
        <strain evidence="4">DB21MT 5</strain>
    </source>
</reference>
<dbReference type="Pfam" id="PF17185">
    <property type="entry name" value="NlpE_C"/>
    <property type="match status" value="1"/>
</dbReference>
<dbReference type="PROSITE" id="PS51257">
    <property type="entry name" value="PROKAR_LIPOPROTEIN"/>
    <property type="match status" value="1"/>
</dbReference>
<evidence type="ECO:0000256" key="1">
    <source>
        <dbReference type="SAM" id="SignalP"/>
    </source>
</evidence>
<dbReference type="RefSeq" id="WP_112718224.1">
    <property type="nucleotide sequence ID" value="NZ_LS483250.1"/>
</dbReference>
<dbReference type="Gene3D" id="2.40.50.540">
    <property type="match status" value="1"/>
</dbReference>
<gene>
    <name evidence="3" type="ORF">MORIYA_4271</name>
</gene>
<feature type="chain" id="PRO_5016352919" description="NlpE C-terminal OB domain-containing protein" evidence="1">
    <location>
        <begin position="25"/>
        <end position="127"/>
    </location>
</feature>
<dbReference type="Proteomes" id="UP000250163">
    <property type="component" value="Chromosome MORIYA"/>
</dbReference>
<evidence type="ECO:0000259" key="2">
    <source>
        <dbReference type="Pfam" id="PF17185"/>
    </source>
</evidence>
<dbReference type="InterPro" id="IPR033450">
    <property type="entry name" value="NlpE_C"/>
</dbReference>
<feature type="domain" description="NlpE C-terminal OB" evidence="2">
    <location>
        <begin position="36"/>
        <end position="100"/>
    </location>
</feature>
<evidence type="ECO:0000313" key="3">
    <source>
        <dbReference type="EMBL" id="SQD80723.1"/>
    </source>
</evidence>
<dbReference type="OrthoDB" id="5348860at2"/>
<feature type="signal peptide" evidence="1">
    <location>
        <begin position="1"/>
        <end position="24"/>
    </location>
</feature>
<dbReference type="KEGG" id="mya:MORIYA_4271"/>
<name>A0A330LVL9_9GAMM</name>
<dbReference type="InterPro" id="IPR038139">
    <property type="entry name" value="NlpE_C_sf"/>
</dbReference>
<proteinExistence type="predicted"/>
<protein>
    <recommendedName>
        <fullName evidence="2">NlpE C-terminal OB domain-containing protein</fullName>
    </recommendedName>
</protein>
<dbReference type="AlphaFoldDB" id="A0A330LVL9"/>
<dbReference type="EMBL" id="LS483250">
    <property type="protein sequence ID" value="SQD80723.1"/>
    <property type="molecule type" value="Genomic_DNA"/>
</dbReference>
<keyword evidence="1" id="KW-0732">Signal</keyword>